<evidence type="ECO:0000313" key="2">
    <source>
        <dbReference type="EMBL" id="KAJ1194030.1"/>
    </source>
</evidence>
<gene>
    <name evidence="2" type="ORF">NDU88_003325</name>
</gene>
<keyword evidence="3" id="KW-1185">Reference proteome</keyword>
<dbReference type="EMBL" id="JANPWB010000004">
    <property type="protein sequence ID" value="KAJ1194030.1"/>
    <property type="molecule type" value="Genomic_DNA"/>
</dbReference>
<evidence type="ECO:0000256" key="1">
    <source>
        <dbReference type="SAM" id="MobiDB-lite"/>
    </source>
</evidence>
<name>A0AAV7UY48_PLEWA</name>
<dbReference type="AlphaFoldDB" id="A0AAV7UY48"/>
<feature type="region of interest" description="Disordered" evidence="1">
    <location>
        <begin position="1"/>
        <end position="97"/>
    </location>
</feature>
<organism evidence="2 3">
    <name type="scientific">Pleurodeles waltl</name>
    <name type="common">Iberian ribbed newt</name>
    <dbReference type="NCBI Taxonomy" id="8319"/>
    <lineage>
        <taxon>Eukaryota</taxon>
        <taxon>Metazoa</taxon>
        <taxon>Chordata</taxon>
        <taxon>Craniata</taxon>
        <taxon>Vertebrata</taxon>
        <taxon>Euteleostomi</taxon>
        <taxon>Amphibia</taxon>
        <taxon>Batrachia</taxon>
        <taxon>Caudata</taxon>
        <taxon>Salamandroidea</taxon>
        <taxon>Salamandridae</taxon>
        <taxon>Pleurodelinae</taxon>
        <taxon>Pleurodeles</taxon>
    </lineage>
</organism>
<accession>A0AAV7UY48</accession>
<evidence type="ECO:0000313" key="3">
    <source>
        <dbReference type="Proteomes" id="UP001066276"/>
    </source>
</evidence>
<dbReference type="Proteomes" id="UP001066276">
    <property type="component" value="Chromosome 2_2"/>
</dbReference>
<feature type="compositionally biased region" description="Pro residues" evidence="1">
    <location>
        <begin position="69"/>
        <end position="78"/>
    </location>
</feature>
<protein>
    <submittedName>
        <fullName evidence="2">Uncharacterized protein</fullName>
    </submittedName>
</protein>
<comment type="caution">
    <text evidence="2">The sequence shown here is derived from an EMBL/GenBank/DDBJ whole genome shotgun (WGS) entry which is preliminary data.</text>
</comment>
<sequence>MAARPTPCRRTSGPPIGPPGGSKQAAHAPKEEWEGVAPKALSPQWEQKSALKLRGRFPMSPVRERRQRPGPPPWPRPAPRQIRLGLPGDTGQAGSPSACQTALMLPAALLELRCAACDATRGSGGCSAG</sequence>
<proteinExistence type="predicted"/>
<reference evidence="2" key="1">
    <citation type="journal article" date="2022" name="bioRxiv">
        <title>Sequencing and chromosome-scale assembly of the giantPleurodeles waltlgenome.</title>
        <authorList>
            <person name="Brown T."/>
            <person name="Elewa A."/>
            <person name="Iarovenko S."/>
            <person name="Subramanian E."/>
            <person name="Araus A.J."/>
            <person name="Petzold A."/>
            <person name="Susuki M."/>
            <person name="Suzuki K.-i.T."/>
            <person name="Hayashi T."/>
            <person name="Toyoda A."/>
            <person name="Oliveira C."/>
            <person name="Osipova E."/>
            <person name="Leigh N.D."/>
            <person name="Simon A."/>
            <person name="Yun M.H."/>
        </authorList>
    </citation>
    <scope>NUCLEOTIDE SEQUENCE</scope>
    <source>
        <strain evidence="2">20211129_DDA</strain>
        <tissue evidence="2">Liver</tissue>
    </source>
</reference>